<dbReference type="AlphaFoldDB" id="A0A8H4VXF3"/>
<dbReference type="InterPro" id="IPR027443">
    <property type="entry name" value="IPNS-like_sf"/>
</dbReference>
<dbReference type="Proteomes" id="UP000521872">
    <property type="component" value="Unassembled WGS sequence"/>
</dbReference>
<protein>
    <recommendedName>
        <fullName evidence="3">Clavaminate synthase-like protein</fullName>
    </recommendedName>
</protein>
<dbReference type="SUPFAM" id="SSF51197">
    <property type="entry name" value="Clavaminate synthase-like"/>
    <property type="match status" value="1"/>
</dbReference>
<comment type="caution">
    <text evidence="1">The sequence shown here is derived from an EMBL/GenBank/DDBJ whole genome shotgun (WGS) entry which is preliminary data.</text>
</comment>
<accession>A0A8H4VXF3</accession>
<dbReference type="Gene3D" id="2.60.120.330">
    <property type="entry name" value="B-lactam Antibiotic, Isopenicillin N Synthase, Chain"/>
    <property type="match status" value="1"/>
</dbReference>
<organism evidence="1 2">
    <name type="scientific">Agrocybe pediades</name>
    <dbReference type="NCBI Taxonomy" id="84607"/>
    <lineage>
        <taxon>Eukaryota</taxon>
        <taxon>Fungi</taxon>
        <taxon>Dikarya</taxon>
        <taxon>Basidiomycota</taxon>
        <taxon>Agaricomycotina</taxon>
        <taxon>Agaricomycetes</taxon>
        <taxon>Agaricomycetidae</taxon>
        <taxon>Agaricales</taxon>
        <taxon>Agaricineae</taxon>
        <taxon>Strophariaceae</taxon>
        <taxon>Agrocybe</taxon>
    </lineage>
</organism>
<evidence type="ECO:0008006" key="3">
    <source>
        <dbReference type="Google" id="ProtNLM"/>
    </source>
</evidence>
<name>A0A8H4VXF3_9AGAR</name>
<evidence type="ECO:0000313" key="1">
    <source>
        <dbReference type="EMBL" id="KAF4623444.1"/>
    </source>
</evidence>
<sequence>MDDTQYTKDGVVVIPYQALVSRPEALGNAIEKAFGSDPSSLGIVIIRDLPAEYPVYRQRLLRLAYQFGQLDESIRERYSDPTSKYSFGWSHGKEIMNGLPDTLKGSYYANPIDVEDAAIPSEEKASFPEYYGENIWPKKDESGVEAFEEAFKDLFIFSVGCLLAVACQPFVASQLLDSTLSLVDLIRQSHTTKARLLHYFPPPPDATPDDDAPIDNWCGFHLDHSLLTGLCPAMFLKKSEDGQVEVVKNPSPTSGLYIRTRGGELVKASIPEDCIAFQTGEALEVATNKRLLATPHCVRVGSSPAGTSISRESFALFMQPNTNQALSNELTFGQFSKRIFQEHYSENNTM</sequence>
<dbReference type="PANTHER" id="PTHR48420">
    <property type="entry name" value="NON-HAEM DIOXYGENASE N-TERMINAL DOMAIN-CONTAINING PROTEIN"/>
    <property type="match status" value="1"/>
</dbReference>
<keyword evidence="2" id="KW-1185">Reference proteome</keyword>
<gene>
    <name evidence="1" type="ORF">D9613_002047</name>
</gene>
<evidence type="ECO:0000313" key="2">
    <source>
        <dbReference type="Proteomes" id="UP000521872"/>
    </source>
</evidence>
<proteinExistence type="predicted"/>
<reference evidence="1 2" key="1">
    <citation type="submission" date="2019-12" db="EMBL/GenBank/DDBJ databases">
        <authorList>
            <person name="Floudas D."/>
            <person name="Bentzer J."/>
            <person name="Ahren D."/>
            <person name="Johansson T."/>
            <person name="Persson P."/>
            <person name="Tunlid A."/>
        </authorList>
    </citation>
    <scope>NUCLEOTIDE SEQUENCE [LARGE SCALE GENOMIC DNA]</scope>
    <source>
        <strain evidence="1 2">CBS 102.39</strain>
    </source>
</reference>
<dbReference type="PANTHER" id="PTHR48420:SF1">
    <property type="entry name" value="NON-HAEM DIOXYGENASE N-TERMINAL DOMAIN-CONTAINING PROTEIN"/>
    <property type="match status" value="1"/>
</dbReference>
<dbReference type="EMBL" id="JAACJL010000001">
    <property type="protein sequence ID" value="KAF4623444.1"/>
    <property type="molecule type" value="Genomic_DNA"/>
</dbReference>